<dbReference type="EMBL" id="MBUA01000001">
    <property type="protein sequence ID" value="MBC6490599.1"/>
    <property type="molecule type" value="Genomic_DNA"/>
</dbReference>
<dbReference type="InterPro" id="IPR013783">
    <property type="entry name" value="Ig-like_fold"/>
</dbReference>
<evidence type="ECO:0000313" key="1">
    <source>
        <dbReference type="EMBL" id="MBC6490599.1"/>
    </source>
</evidence>
<dbReference type="Gene3D" id="2.60.40.10">
    <property type="entry name" value="Immunoglobulins"/>
    <property type="match status" value="1"/>
</dbReference>
<reference evidence="1 2" key="1">
    <citation type="submission" date="2016-07" db="EMBL/GenBank/DDBJ databases">
        <title>Genome analysis of Flavihumibacter stibioxidans YS-17.</title>
        <authorList>
            <person name="Shi K."/>
            <person name="Han Y."/>
            <person name="Wang G."/>
        </authorList>
    </citation>
    <scope>NUCLEOTIDE SEQUENCE [LARGE SCALE GENOMIC DNA]</scope>
    <source>
        <strain evidence="1 2">YS-17</strain>
    </source>
</reference>
<organism evidence="1 2">
    <name type="scientific">Flavihumibacter stibioxidans</name>
    <dbReference type="NCBI Taxonomy" id="1834163"/>
    <lineage>
        <taxon>Bacteria</taxon>
        <taxon>Pseudomonadati</taxon>
        <taxon>Bacteroidota</taxon>
        <taxon>Chitinophagia</taxon>
        <taxon>Chitinophagales</taxon>
        <taxon>Chitinophagaceae</taxon>
        <taxon>Flavihumibacter</taxon>
    </lineage>
</organism>
<dbReference type="Gene3D" id="2.60.120.260">
    <property type="entry name" value="Galactose-binding domain-like"/>
    <property type="match status" value="1"/>
</dbReference>
<evidence type="ECO:0000313" key="2">
    <source>
        <dbReference type="Proteomes" id="UP000765802"/>
    </source>
</evidence>
<keyword evidence="2" id="KW-1185">Reference proteome</keyword>
<proteinExistence type="predicted"/>
<protein>
    <recommendedName>
        <fullName evidence="3">T9SS type A sorting domain-containing protein</fullName>
    </recommendedName>
</protein>
<dbReference type="RefSeq" id="WP_187255892.1">
    <property type="nucleotide sequence ID" value="NZ_JBHULF010000006.1"/>
</dbReference>
<accession>A0ABR7M7T4</accession>
<sequence>MKNFYPPACLLRVFTLLFILLLLGNGSALAQKYGYSYVNLTKKTVGGTVEPGDILEIRYSVLFPWGFNPSGNRRVYNVRYFDYVPTNTQMLTSSTDSIRIITNEGLTHRKYTLASGDDAAIYVAPTPTSTYYNIRINIGTGAGNATNTNITPLTGGGQINLASSGAGDQPKWWTGHLFSTSFRVRVTGNYSDTISLGGGRLYYTMSTSTSSPRFMQVPNFKILISRNESLCANATGTNFLGEFGGSFGTGSGLNRSTAPEYSNPNYTYINNVSPSVSVDDGSYAIVNNTSPRSGTNTNAQRVPNCTGTPIANDNCNNRMFNGQWDIIGDHTGQSTSASNPPPSGTTTSGYMLMVNADYVTSEAYKQTITGLCANTTYEFSAWFRNICPTCGATANLQATNQPGVLPNLTFVLDGLDRYSTGEIAYDPSGNWVKKGFTFTTGANQSAVTLSIRNNAQGGGGNDWVMDDISLATCQPNLVMKPYGNAVVCYGNPIQFSADIQSYFSNYTHYQWERSTDSGATWVKSAAAVGSPVLTNGQYMYTVDYPGFIGDSSSHGDIIRLRVATTAGNLQGDECSFLANTNVVVMVNNCGEVLDADLVQFKAQLVSAGVSLRWTSVNEVRGMNYIIEKSPDRLNWQRIQTLPAKAISNRNDYSLLDPGNIQKEMYYRIRMVQNDKFKFSEVLLVKPENNRRSFTIKALQNPFQNHLPVELTMPAGGEINLFLFDLYGKVQKQISARVTAGNHQVSFTETGSMPAGTYILVARYNDQIQQKKVLKTNQ</sequence>
<name>A0ABR7M7T4_9BACT</name>
<evidence type="ECO:0008006" key="3">
    <source>
        <dbReference type="Google" id="ProtNLM"/>
    </source>
</evidence>
<dbReference type="Proteomes" id="UP000765802">
    <property type="component" value="Unassembled WGS sequence"/>
</dbReference>
<gene>
    <name evidence="1" type="ORF">BC349_06455</name>
</gene>
<comment type="caution">
    <text evidence="1">The sequence shown here is derived from an EMBL/GenBank/DDBJ whole genome shotgun (WGS) entry which is preliminary data.</text>
</comment>